<evidence type="ECO:0000256" key="1">
    <source>
        <dbReference type="ARBA" id="ARBA00004653"/>
    </source>
</evidence>
<evidence type="ECO:0000256" key="7">
    <source>
        <dbReference type="ARBA" id="ARBA00023034"/>
    </source>
</evidence>
<keyword evidence="8 10" id="KW-0472">Membrane</keyword>
<evidence type="ECO:0000256" key="3">
    <source>
        <dbReference type="ARBA" id="ARBA00022448"/>
    </source>
</evidence>
<evidence type="ECO:0000256" key="10">
    <source>
        <dbReference type="SAM" id="Phobius"/>
    </source>
</evidence>
<dbReference type="EMBL" id="OZ004260">
    <property type="protein sequence ID" value="CAK7920224.1"/>
    <property type="molecule type" value="Genomic_DNA"/>
</dbReference>
<keyword evidence="6 10" id="KW-1133">Transmembrane helix</keyword>
<protein>
    <submittedName>
        <fullName evidence="11">Protein Sys1p</fullName>
    </submittedName>
</protein>
<feature type="transmembrane region" description="Helical" evidence="10">
    <location>
        <begin position="70"/>
        <end position="92"/>
    </location>
</feature>
<keyword evidence="5" id="KW-0653">Protein transport</keyword>
<gene>
    <name evidence="11" type="primary">SYS1</name>
    <name evidence="11" type="ORF">CAAN4_H00210</name>
</gene>
<accession>A0ABP0EN66</accession>
<feature type="region of interest" description="Disordered" evidence="9">
    <location>
        <begin position="168"/>
        <end position="199"/>
    </location>
</feature>
<keyword evidence="7" id="KW-0333">Golgi apparatus</keyword>
<comment type="similarity">
    <text evidence="2">Belongs to the SYS1 family.</text>
</comment>
<dbReference type="Proteomes" id="UP001497600">
    <property type="component" value="Chromosome H"/>
</dbReference>
<comment type="subcellular location">
    <subcellularLocation>
        <location evidence="1">Golgi apparatus membrane</location>
        <topology evidence="1">Multi-pass membrane protein</topology>
    </subcellularLocation>
</comment>
<evidence type="ECO:0000256" key="4">
    <source>
        <dbReference type="ARBA" id="ARBA00022692"/>
    </source>
</evidence>
<feature type="compositionally biased region" description="Polar residues" evidence="9">
    <location>
        <begin position="190"/>
        <end position="199"/>
    </location>
</feature>
<dbReference type="PANTHER" id="PTHR12952">
    <property type="entry name" value="SYS1"/>
    <property type="match status" value="1"/>
</dbReference>
<proteinExistence type="inferred from homology"/>
<keyword evidence="3" id="KW-0813">Transport</keyword>
<feature type="transmembrane region" description="Helical" evidence="10">
    <location>
        <begin position="24"/>
        <end position="46"/>
    </location>
</feature>
<dbReference type="InterPro" id="IPR019185">
    <property type="entry name" value="Integral_membrane_SYS1-rel"/>
</dbReference>
<dbReference type="Pfam" id="PF09801">
    <property type="entry name" value="SYS1"/>
    <property type="match status" value="1"/>
</dbReference>
<organism evidence="11 12">
    <name type="scientific">[Candida] anglica</name>
    <dbReference type="NCBI Taxonomy" id="148631"/>
    <lineage>
        <taxon>Eukaryota</taxon>
        <taxon>Fungi</taxon>
        <taxon>Dikarya</taxon>
        <taxon>Ascomycota</taxon>
        <taxon>Saccharomycotina</taxon>
        <taxon>Pichiomycetes</taxon>
        <taxon>Debaryomycetaceae</taxon>
        <taxon>Kurtzmaniella</taxon>
    </lineage>
</organism>
<evidence type="ECO:0000256" key="9">
    <source>
        <dbReference type="SAM" id="MobiDB-lite"/>
    </source>
</evidence>
<evidence type="ECO:0000256" key="2">
    <source>
        <dbReference type="ARBA" id="ARBA00008160"/>
    </source>
</evidence>
<feature type="transmembrane region" description="Helical" evidence="10">
    <location>
        <begin position="99"/>
        <end position="120"/>
    </location>
</feature>
<keyword evidence="4 10" id="KW-0812">Transmembrane</keyword>
<evidence type="ECO:0000256" key="6">
    <source>
        <dbReference type="ARBA" id="ARBA00022989"/>
    </source>
</evidence>
<feature type="transmembrane region" description="Helical" evidence="10">
    <location>
        <begin position="126"/>
        <end position="146"/>
    </location>
</feature>
<sequence>MLFSNGYRLLNNVVSSDMTNPSKLLFQIVVLQCFYYLTALVIFYLVSTLNGYNFKIDWIFSWELISPENAMGLTLFVLWLFDSLLCVIFVTIVVGRSKLAWDFAITVHIINLIVVWVYTGKFPTSALWWCLQVLSGVILVTLSTYMTRWKELRTTFFDDMLDQQERGEVDHNRTNNGSPPVAIEMHDLRSGTSSQTTKG</sequence>
<dbReference type="PANTHER" id="PTHR12952:SF0">
    <property type="entry name" value="PROTEIN SYS1 HOMOLOG"/>
    <property type="match status" value="1"/>
</dbReference>
<evidence type="ECO:0000313" key="11">
    <source>
        <dbReference type="EMBL" id="CAK7920224.1"/>
    </source>
</evidence>
<evidence type="ECO:0000256" key="8">
    <source>
        <dbReference type="ARBA" id="ARBA00023136"/>
    </source>
</evidence>
<evidence type="ECO:0000313" key="12">
    <source>
        <dbReference type="Proteomes" id="UP001497600"/>
    </source>
</evidence>
<reference evidence="11 12" key="1">
    <citation type="submission" date="2024-01" db="EMBL/GenBank/DDBJ databases">
        <authorList>
            <consortium name="Genoscope - CEA"/>
            <person name="William W."/>
        </authorList>
    </citation>
    <scope>NUCLEOTIDE SEQUENCE [LARGE SCALE GENOMIC DNA]</scope>
    <source>
        <strain evidence="11 12">29B2s-10</strain>
    </source>
</reference>
<keyword evidence="12" id="KW-1185">Reference proteome</keyword>
<evidence type="ECO:0000256" key="5">
    <source>
        <dbReference type="ARBA" id="ARBA00022927"/>
    </source>
</evidence>
<name>A0ABP0EN66_9ASCO</name>